<protein>
    <recommendedName>
        <fullName evidence="3">Mop domain-containing protein</fullName>
    </recommendedName>
</protein>
<evidence type="ECO:0000313" key="5">
    <source>
        <dbReference type="Proteomes" id="UP001476282"/>
    </source>
</evidence>
<dbReference type="Pfam" id="PF03459">
    <property type="entry name" value="TOBE"/>
    <property type="match status" value="1"/>
</dbReference>
<evidence type="ECO:0000256" key="2">
    <source>
        <dbReference type="PROSITE-ProRule" id="PRU01213"/>
    </source>
</evidence>
<dbReference type="PROSITE" id="PS51866">
    <property type="entry name" value="MOP"/>
    <property type="match status" value="1"/>
</dbReference>
<keyword evidence="5" id="KW-1185">Reference proteome</keyword>
<dbReference type="Proteomes" id="UP001476282">
    <property type="component" value="Unassembled WGS sequence"/>
</dbReference>
<dbReference type="SUPFAM" id="SSF50331">
    <property type="entry name" value="MOP-like"/>
    <property type="match status" value="1"/>
</dbReference>
<dbReference type="InterPro" id="IPR005116">
    <property type="entry name" value="Transp-assoc_OB_typ1"/>
</dbReference>
<evidence type="ECO:0000313" key="4">
    <source>
        <dbReference type="EMBL" id="GAA5481830.1"/>
    </source>
</evidence>
<comment type="caution">
    <text evidence="4">The sequence shown here is derived from an EMBL/GenBank/DDBJ whole genome shotgun (WGS) entry which is preliminary data.</text>
</comment>
<name>A0ABP9UJN7_9BACT</name>
<feature type="domain" description="Mop" evidence="3">
    <location>
        <begin position="2"/>
        <end position="67"/>
    </location>
</feature>
<dbReference type="RefSeq" id="WP_353565978.1">
    <property type="nucleotide sequence ID" value="NZ_BAABRI010000005.1"/>
</dbReference>
<keyword evidence="1 2" id="KW-0500">Molybdenum</keyword>
<organism evidence="4 5">
    <name type="scientific">Haloferula sargassicola</name>
    <dbReference type="NCBI Taxonomy" id="490096"/>
    <lineage>
        <taxon>Bacteria</taxon>
        <taxon>Pseudomonadati</taxon>
        <taxon>Verrucomicrobiota</taxon>
        <taxon>Verrucomicrobiia</taxon>
        <taxon>Verrucomicrobiales</taxon>
        <taxon>Verrucomicrobiaceae</taxon>
        <taxon>Haloferula</taxon>
    </lineage>
</organism>
<dbReference type="InterPro" id="IPR004606">
    <property type="entry name" value="Mop_domain"/>
</dbReference>
<dbReference type="Gene3D" id="2.40.50.100">
    <property type="match status" value="1"/>
</dbReference>
<sequence>MPNSIRNELSGTVKSVKIGDIVSEVVIETPAGDVAAIVSSDSVKDLALSPGDKACALVKATNVSVCRCTCGGH</sequence>
<gene>
    <name evidence="4" type="ORF">Hsar01_01041</name>
</gene>
<accession>A0ABP9UJN7</accession>
<evidence type="ECO:0000256" key="1">
    <source>
        <dbReference type="ARBA" id="ARBA00022505"/>
    </source>
</evidence>
<evidence type="ECO:0000259" key="3">
    <source>
        <dbReference type="PROSITE" id="PS51866"/>
    </source>
</evidence>
<dbReference type="InterPro" id="IPR008995">
    <property type="entry name" value="Mo/tungstate-bd_C_term_dom"/>
</dbReference>
<reference evidence="4 5" key="1">
    <citation type="submission" date="2024-02" db="EMBL/GenBank/DDBJ databases">
        <title>Haloferula sargassicola NBRC 104335.</title>
        <authorList>
            <person name="Ichikawa N."/>
            <person name="Katano-Makiyama Y."/>
            <person name="Hidaka K."/>
        </authorList>
    </citation>
    <scope>NUCLEOTIDE SEQUENCE [LARGE SCALE GENOMIC DNA]</scope>
    <source>
        <strain evidence="4 5">NBRC 104335</strain>
    </source>
</reference>
<dbReference type="EMBL" id="BAABRI010000005">
    <property type="protein sequence ID" value="GAA5481830.1"/>
    <property type="molecule type" value="Genomic_DNA"/>
</dbReference>
<proteinExistence type="predicted"/>